<dbReference type="Pfam" id="PF07110">
    <property type="entry name" value="EthD"/>
    <property type="match status" value="2"/>
</dbReference>
<dbReference type="OrthoDB" id="8611253at2"/>
<dbReference type="InterPro" id="IPR011008">
    <property type="entry name" value="Dimeric_a/b-barrel"/>
</dbReference>
<name>A0A3S0ZGL2_9BURK</name>
<evidence type="ECO:0000313" key="2">
    <source>
        <dbReference type="EMBL" id="RUR69494.1"/>
    </source>
</evidence>
<dbReference type="PROSITE" id="PS00024">
    <property type="entry name" value="HEMOPEXIN"/>
    <property type="match status" value="1"/>
</dbReference>
<evidence type="ECO:0000259" key="1">
    <source>
        <dbReference type="Pfam" id="PF07110"/>
    </source>
</evidence>
<feature type="domain" description="EthD" evidence="1">
    <location>
        <begin position="15"/>
        <end position="101"/>
    </location>
</feature>
<accession>A0A3S0ZGL2</accession>
<dbReference type="RefSeq" id="WP_126023609.1">
    <property type="nucleotide sequence ID" value="NZ_RXFT01000009.1"/>
</dbReference>
<organism evidence="2 3">
    <name type="scientific">Variovorax guangxiensis</name>
    <dbReference type="NCBI Taxonomy" id="1775474"/>
    <lineage>
        <taxon>Bacteria</taxon>
        <taxon>Pseudomonadati</taxon>
        <taxon>Pseudomonadota</taxon>
        <taxon>Betaproteobacteria</taxon>
        <taxon>Burkholderiales</taxon>
        <taxon>Comamonadaceae</taxon>
        <taxon>Variovorax</taxon>
    </lineage>
</organism>
<sequence>MTEPTPLRMGLIRKKPEWTDEAFRSHWRDRHGPLVAQLPTLRGYRQNLVLDRLQRGIDFARGPWDFDGFSQLGFDEAKQAEAAFNRGELAAAIRADEERFLGGLHIVTVAQTEVIAPPPKPEGLLKRISLLRRPVEQSEEDFRREWKVHADHVRRMPGVSGYRQNVVTAREFVKGTPCGYAELPIDGIVELWFENPGTLDAAFASPQGQVTMAHALTFLAEITAFVVEEHRVV</sequence>
<comment type="caution">
    <text evidence="2">The sequence shown here is derived from an EMBL/GenBank/DDBJ whole genome shotgun (WGS) entry which is preliminary data.</text>
</comment>
<feature type="domain" description="EthD" evidence="1">
    <location>
        <begin position="137"/>
        <end position="218"/>
    </location>
</feature>
<dbReference type="SUPFAM" id="SSF54909">
    <property type="entry name" value="Dimeric alpha+beta barrel"/>
    <property type="match status" value="2"/>
</dbReference>
<dbReference type="GO" id="GO:0016491">
    <property type="term" value="F:oxidoreductase activity"/>
    <property type="evidence" value="ECO:0007669"/>
    <property type="project" value="InterPro"/>
</dbReference>
<dbReference type="AlphaFoldDB" id="A0A3S0ZGL2"/>
<protein>
    <submittedName>
        <fullName evidence="2">EthD family reductase</fullName>
    </submittedName>
</protein>
<dbReference type="InterPro" id="IPR009799">
    <property type="entry name" value="EthD_dom"/>
</dbReference>
<dbReference type="InterPro" id="IPR018486">
    <property type="entry name" value="Hemopexin_CS"/>
</dbReference>
<evidence type="ECO:0000313" key="3">
    <source>
        <dbReference type="Proteomes" id="UP000281118"/>
    </source>
</evidence>
<proteinExistence type="predicted"/>
<dbReference type="NCBIfam" id="TIGR02118">
    <property type="entry name" value="EthD family reductase"/>
    <property type="match status" value="1"/>
</dbReference>
<dbReference type="Gene3D" id="3.30.70.100">
    <property type="match status" value="2"/>
</dbReference>
<gene>
    <name evidence="2" type="ORF">EJP67_20780</name>
</gene>
<dbReference type="Proteomes" id="UP000281118">
    <property type="component" value="Unassembled WGS sequence"/>
</dbReference>
<dbReference type="EMBL" id="RXFT01000009">
    <property type="protein sequence ID" value="RUR69494.1"/>
    <property type="molecule type" value="Genomic_DNA"/>
</dbReference>
<reference evidence="2 3" key="1">
    <citation type="submission" date="2018-12" db="EMBL/GenBank/DDBJ databases">
        <title>The genome sequences of Variovorax guangxiensis DSM 27352.</title>
        <authorList>
            <person name="Gao J."/>
            <person name="Sun J."/>
        </authorList>
    </citation>
    <scope>NUCLEOTIDE SEQUENCE [LARGE SCALE GENOMIC DNA]</scope>
    <source>
        <strain evidence="2 3">DSM 27352</strain>
    </source>
</reference>